<keyword evidence="2" id="KW-0732">Signal</keyword>
<feature type="region of interest" description="Disordered" evidence="1">
    <location>
        <begin position="32"/>
        <end position="53"/>
    </location>
</feature>
<sequence length="214" mass="23280">MLSASPLAHKFKSVVVAGAAAAAVLVPAGAASADSGSTSAKTEVMSTQSAQKDVSAQASRKLYDIRLRVKPNNAKYLGRPWKPSEAVGQLKKCFNCTFPVKNAPKKYPKKGQLIKLRACAAGPFGCKNAPVKFYEQKNGFYFIAQKGHFDGAGSKIYFQFYNEKKTGYLGLHVWAYVTKPTVPDSVNKSVARGTWQDFAHKMGVKLHCKHSSQC</sequence>
<feature type="compositionally biased region" description="Polar residues" evidence="1">
    <location>
        <begin position="44"/>
        <end position="53"/>
    </location>
</feature>
<dbReference type="Proteomes" id="UP000603227">
    <property type="component" value="Unassembled WGS sequence"/>
</dbReference>
<evidence type="ECO:0000313" key="3">
    <source>
        <dbReference type="EMBL" id="GHH89250.1"/>
    </source>
</evidence>
<evidence type="ECO:0000313" key="4">
    <source>
        <dbReference type="Proteomes" id="UP000603227"/>
    </source>
</evidence>
<protein>
    <submittedName>
        <fullName evidence="3">Uncharacterized protein</fullName>
    </submittedName>
</protein>
<reference evidence="3" key="1">
    <citation type="journal article" date="2014" name="Int. J. Syst. Evol. Microbiol.">
        <title>Complete genome sequence of Corynebacterium casei LMG S-19264T (=DSM 44701T), isolated from a smear-ripened cheese.</title>
        <authorList>
            <consortium name="US DOE Joint Genome Institute (JGI-PGF)"/>
            <person name="Walter F."/>
            <person name="Albersmeier A."/>
            <person name="Kalinowski J."/>
            <person name="Ruckert C."/>
        </authorList>
    </citation>
    <scope>NUCLEOTIDE SEQUENCE</scope>
    <source>
        <strain evidence="3">CGMCC 4.7403</strain>
    </source>
</reference>
<dbReference type="AlphaFoldDB" id="A0A919GVJ0"/>
<dbReference type="EMBL" id="BNAT01000012">
    <property type="protein sequence ID" value="GHH89250.1"/>
    <property type="molecule type" value="Genomic_DNA"/>
</dbReference>
<name>A0A919GVJ0_9ACTN</name>
<gene>
    <name evidence="3" type="ORF">GCM10017771_38920</name>
</gene>
<reference evidence="3" key="2">
    <citation type="submission" date="2020-09" db="EMBL/GenBank/DDBJ databases">
        <authorList>
            <person name="Sun Q."/>
            <person name="Zhou Y."/>
        </authorList>
    </citation>
    <scope>NUCLEOTIDE SEQUENCE</scope>
    <source>
        <strain evidence="3">CGMCC 4.7403</strain>
    </source>
</reference>
<comment type="caution">
    <text evidence="3">The sequence shown here is derived from an EMBL/GenBank/DDBJ whole genome shotgun (WGS) entry which is preliminary data.</text>
</comment>
<evidence type="ECO:0000256" key="1">
    <source>
        <dbReference type="SAM" id="MobiDB-lite"/>
    </source>
</evidence>
<dbReference type="RefSeq" id="WP_189783729.1">
    <property type="nucleotide sequence ID" value="NZ_BNAT01000012.1"/>
</dbReference>
<keyword evidence="4" id="KW-1185">Reference proteome</keyword>
<evidence type="ECO:0000256" key="2">
    <source>
        <dbReference type="SAM" id="SignalP"/>
    </source>
</evidence>
<proteinExistence type="predicted"/>
<feature type="chain" id="PRO_5037848497" evidence="2">
    <location>
        <begin position="34"/>
        <end position="214"/>
    </location>
</feature>
<organism evidence="3 4">
    <name type="scientific">Streptomyces capitiformicae</name>
    <dbReference type="NCBI Taxonomy" id="2014920"/>
    <lineage>
        <taxon>Bacteria</taxon>
        <taxon>Bacillati</taxon>
        <taxon>Actinomycetota</taxon>
        <taxon>Actinomycetes</taxon>
        <taxon>Kitasatosporales</taxon>
        <taxon>Streptomycetaceae</taxon>
        <taxon>Streptomyces</taxon>
    </lineage>
</organism>
<accession>A0A919GVJ0</accession>
<feature type="signal peptide" evidence="2">
    <location>
        <begin position="1"/>
        <end position="33"/>
    </location>
</feature>